<evidence type="ECO:0000313" key="3">
    <source>
        <dbReference type="Proteomes" id="UP000825890"/>
    </source>
</evidence>
<dbReference type="PANTHER" id="PTHR24148:SF64">
    <property type="entry name" value="HETEROKARYON INCOMPATIBILITY DOMAIN-CONTAINING PROTEIN"/>
    <property type="match status" value="1"/>
</dbReference>
<proteinExistence type="predicted"/>
<evidence type="ECO:0000259" key="1">
    <source>
        <dbReference type="Pfam" id="PF06985"/>
    </source>
</evidence>
<accession>A0A9P3FLV7</accession>
<dbReference type="Pfam" id="PF26639">
    <property type="entry name" value="Het-6_barrel"/>
    <property type="match status" value="1"/>
</dbReference>
<evidence type="ECO:0000313" key="2">
    <source>
        <dbReference type="EMBL" id="GIZ49341.1"/>
    </source>
</evidence>
<protein>
    <recommendedName>
        <fullName evidence="1">Heterokaryon incompatibility domain-containing protein</fullName>
    </recommendedName>
</protein>
<dbReference type="InterPro" id="IPR010730">
    <property type="entry name" value="HET"/>
</dbReference>
<dbReference type="PANTHER" id="PTHR24148">
    <property type="entry name" value="ANKYRIN REPEAT DOMAIN-CONTAINING PROTEIN 39 HOMOLOG-RELATED"/>
    <property type="match status" value="1"/>
</dbReference>
<dbReference type="EMBL" id="BOLY01000009">
    <property type="protein sequence ID" value="GIZ49341.1"/>
    <property type="molecule type" value="Genomic_DNA"/>
</dbReference>
<dbReference type="InterPro" id="IPR052895">
    <property type="entry name" value="HetReg/Transcr_Mod"/>
</dbReference>
<dbReference type="Pfam" id="PF06985">
    <property type="entry name" value="HET"/>
    <property type="match status" value="1"/>
</dbReference>
<dbReference type="AlphaFoldDB" id="A0A9P3FLV7"/>
<dbReference type="Proteomes" id="UP000825890">
    <property type="component" value="Unassembled WGS sequence"/>
</dbReference>
<dbReference type="GeneID" id="68297948"/>
<name>A0A9P3FLV7_9PEZI</name>
<gene>
    <name evidence="2" type="ORF">CKM354_001237300</name>
</gene>
<dbReference type="OrthoDB" id="3632610at2759"/>
<comment type="caution">
    <text evidence="2">The sequence shown here is derived from an EMBL/GenBank/DDBJ whole genome shotgun (WGS) entry which is preliminary data.</text>
</comment>
<organism evidence="2 3">
    <name type="scientific">Cercospora kikuchii</name>
    <dbReference type="NCBI Taxonomy" id="84275"/>
    <lineage>
        <taxon>Eukaryota</taxon>
        <taxon>Fungi</taxon>
        <taxon>Dikarya</taxon>
        <taxon>Ascomycota</taxon>
        <taxon>Pezizomycotina</taxon>
        <taxon>Dothideomycetes</taxon>
        <taxon>Dothideomycetidae</taxon>
        <taxon>Mycosphaerellales</taxon>
        <taxon>Mycosphaerellaceae</taxon>
        <taxon>Cercospora</taxon>
    </lineage>
</organism>
<keyword evidence="3" id="KW-1185">Reference proteome</keyword>
<dbReference type="RefSeq" id="XP_044663828.1">
    <property type="nucleotide sequence ID" value="XM_044807893.1"/>
</dbReference>
<sequence length="860" mass="96756">MEDEPPNTNFPYTPLCPGDHDCIRLLIIFPKPVEYVDNTSPIRCPLTNVHICKCHLAPGIPEEALLSRAPSVNFHAQVTNRPTEIWRTPHALGLVRDSKAGRIRKNTNGKPWLVEKREPAVKATLPPAAILANLVGHPEDHGGGRTIAWSISDDDDYDDDAAGFSKLSNRVRRRLKKFLCRWLAAKRRVQPPTPLQRQACGPKFSWGNYVALSYEWGDGPTEQIFIEHCSAGGHRDGELPFVIHKNLHAALRRLRVMPQFGHGCRFWADSICITQNDAGEKHAQMKIMSSIYQRAGNILVWLGEGDTKLYQSLDVVQECGRIYRTEFQEAYDGGDPNPAFLHQQGPAVDPKIAMERIMSLARTTDRDIILTDKDTTLLNVFFSLTYWRRLWMIQELVMGKADMAVVLGERVTEWRYIRDTAFVLAVVKDMFTHESIADYRMDFAVRNTIVHIAKFAQLEIDTHRRRIQPTLDLNAVMPFTTHLRSGPKAGPQRGDVLWQVFRVISYARCTYPEDRVFGILALPCLPNLGTEHGSKEALVQVYGDFATACMNVDQDPLGFFCLIDGVGNEPHKNRKRNDGMEDIDQEKLPSWIPNLSSERETGIIEGTFRAGYPPDYEWNLLAEDGWEDVDARPQITLGVDRTLHISGFVIDAVDGLGDITWSGTETDSDYEDPGIVPDLIQPTRSPPWCAELISHQAAIFACLIAGTDENGARLSRGQENADLLDSFVVNRAFADLSYYFVEANWNLRIGGVPIKDYFFNPEDTGAVPDMMSRDTSALRQTVTTRTKRKRLMLTERGFLGLVPNSVAAGDVVIILKGHGRPVIATEVLEDDGSKTYRLKGEAYIAGMMMGEMMELEYRKT</sequence>
<reference evidence="2 3" key="1">
    <citation type="submission" date="2021-01" db="EMBL/GenBank/DDBJ databases">
        <title>Cercospora kikuchii MAFF 305040 whole genome shotgun sequence.</title>
        <authorList>
            <person name="Kashiwa T."/>
            <person name="Suzuki T."/>
        </authorList>
    </citation>
    <scope>NUCLEOTIDE SEQUENCE [LARGE SCALE GENOMIC DNA]</scope>
    <source>
        <strain evidence="2 3">MAFF 305040</strain>
    </source>
</reference>
<feature type="domain" description="Heterokaryon incompatibility" evidence="1">
    <location>
        <begin position="209"/>
        <end position="395"/>
    </location>
</feature>